<keyword evidence="1" id="KW-0472">Membrane</keyword>
<sequence>MVLYPIQLLSLLAFMLLKLLVGNYIMYLWFGYALTGILAFIKVNSFLMFSWKLQRYKLKQIGGLPWRGIVRKFKFRPCLQKLKFFAMRVNGVGKFLGTLGIELAYSEEFAVKYELCPHLTL</sequence>
<evidence type="ECO:0000313" key="3">
    <source>
        <dbReference type="Proteomes" id="UP001367508"/>
    </source>
</evidence>
<organism evidence="2 3">
    <name type="scientific">Canavalia gladiata</name>
    <name type="common">Sword bean</name>
    <name type="synonym">Dolichos gladiatus</name>
    <dbReference type="NCBI Taxonomy" id="3824"/>
    <lineage>
        <taxon>Eukaryota</taxon>
        <taxon>Viridiplantae</taxon>
        <taxon>Streptophyta</taxon>
        <taxon>Embryophyta</taxon>
        <taxon>Tracheophyta</taxon>
        <taxon>Spermatophyta</taxon>
        <taxon>Magnoliopsida</taxon>
        <taxon>eudicotyledons</taxon>
        <taxon>Gunneridae</taxon>
        <taxon>Pentapetalae</taxon>
        <taxon>rosids</taxon>
        <taxon>fabids</taxon>
        <taxon>Fabales</taxon>
        <taxon>Fabaceae</taxon>
        <taxon>Papilionoideae</taxon>
        <taxon>50 kb inversion clade</taxon>
        <taxon>NPAAA clade</taxon>
        <taxon>indigoferoid/millettioid clade</taxon>
        <taxon>Phaseoleae</taxon>
        <taxon>Canavalia</taxon>
    </lineage>
</organism>
<evidence type="ECO:0000256" key="1">
    <source>
        <dbReference type="SAM" id="Phobius"/>
    </source>
</evidence>
<proteinExistence type="predicted"/>
<protein>
    <submittedName>
        <fullName evidence="2">Uncharacterized protein</fullName>
    </submittedName>
</protein>
<dbReference type="AlphaFoldDB" id="A0AAN9KXP3"/>
<reference evidence="2 3" key="1">
    <citation type="submission" date="2024-01" db="EMBL/GenBank/DDBJ databases">
        <title>The genomes of 5 underutilized Papilionoideae crops provide insights into root nodulation and disease resistanc.</title>
        <authorList>
            <person name="Jiang F."/>
        </authorList>
    </citation>
    <scope>NUCLEOTIDE SEQUENCE [LARGE SCALE GENOMIC DNA]</scope>
    <source>
        <strain evidence="2">LVBAO_FW01</strain>
        <tissue evidence="2">Leaves</tissue>
    </source>
</reference>
<dbReference type="Proteomes" id="UP001367508">
    <property type="component" value="Unassembled WGS sequence"/>
</dbReference>
<gene>
    <name evidence="2" type="ORF">VNO77_27655</name>
</gene>
<name>A0AAN9KXP3_CANGL</name>
<comment type="caution">
    <text evidence="2">The sequence shown here is derived from an EMBL/GenBank/DDBJ whole genome shotgun (WGS) entry which is preliminary data.</text>
</comment>
<keyword evidence="1" id="KW-1133">Transmembrane helix</keyword>
<evidence type="ECO:0000313" key="2">
    <source>
        <dbReference type="EMBL" id="KAK7324133.1"/>
    </source>
</evidence>
<keyword evidence="1" id="KW-0812">Transmembrane</keyword>
<feature type="transmembrane region" description="Helical" evidence="1">
    <location>
        <begin position="32"/>
        <end position="51"/>
    </location>
</feature>
<accession>A0AAN9KXP3</accession>
<dbReference type="EMBL" id="JAYMYQ010000006">
    <property type="protein sequence ID" value="KAK7324133.1"/>
    <property type="molecule type" value="Genomic_DNA"/>
</dbReference>
<keyword evidence="3" id="KW-1185">Reference proteome</keyword>